<dbReference type="Bgee" id="ENSGGOG00000001255">
    <property type="expression patterns" value="Expressed in adult mammalian kidney and 5 other cell types or tissues"/>
</dbReference>
<proteinExistence type="predicted"/>
<gene>
    <name evidence="1" type="primary">GOSR2</name>
</gene>
<reference evidence="1" key="4">
    <citation type="submission" date="2025-09" db="UniProtKB">
        <authorList>
            <consortium name="Ensembl"/>
        </authorList>
    </citation>
    <scope>IDENTIFICATION</scope>
</reference>
<dbReference type="Proteomes" id="UP000001519">
    <property type="component" value="Chromosome 5"/>
</dbReference>
<accession>A0A2I2Z5H3</accession>
<name>A0A2I2Z5H3_GORGO</name>
<keyword evidence="2" id="KW-1185">Reference proteome</keyword>
<reference evidence="1 2" key="2">
    <citation type="journal article" date="2012" name="Nature">
        <title>Insights into hominid evolution from the gorilla genome sequence.</title>
        <authorList>
            <person name="Scally A."/>
            <person name="Dutheil J.Y."/>
            <person name="Hillier L.W."/>
            <person name="Jordan G.E."/>
            <person name="Goodhead I."/>
            <person name="Herrero J."/>
            <person name="Hobolth A."/>
            <person name="Lappalainen T."/>
            <person name="Mailund T."/>
            <person name="Marques-Bonet T."/>
            <person name="McCarthy S."/>
            <person name="Montgomery S.H."/>
            <person name="Schwalie P.C."/>
            <person name="Tang Y.A."/>
            <person name="Ward M.C."/>
            <person name="Xue Y."/>
            <person name="Yngvadottir B."/>
            <person name="Alkan C."/>
            <person name="Andersen L.N."/>
            <person name="Ayub Q."/>
            <person name="Ball E.V."/>
            <person name="Beal K."/>
            <person name="Bradley B.J."/>
            <person name="Chen Y."/>
            <person name="Clee C.M."/>
            <person name="Fitzgerald S."/>
            <person name="Graves T.A."/>
            <person name="Gu Y."/>
            <person name="Heath P."/>
            <person name="Heger A."/>
            <person name="Karakoc E."/>
            <person name="Kolb-Kokocinski A."/>
            <person name="Laird G.K."/>
            <person name="Lunter G."/>
            <person name="Meader S."/>
            <person name="Mort M."/>
            <person name="Mullikin J.C."/>
            <person name="Munch K."/>
            <person name="O'Connor T.D."/>
            <person name="Phillips A.D."/>
            <person name="Prado-Martinez J."/>
            <person name="Rogers A.S."/>
            <person name="Sajjadian S."/>
            <person name="Schmidt D."/>
            <person name="Shaw K."/>
            <person name="Simpson J.T."/>
            <person name="Stenson P.D."/>
            <person name="Turner D.J."/>
            <person name="Vigilant L."/>
            <person name="Vilella A.J."/>
            <person name="Whitener W."/>
            <person name="Zhu B."/>
            <person name="Cooper D.N."/>
            <person name="de Jong P."/>
            <person name="Dermitzakis E.T."/>
            <person name="Eichler E.E."/>
            <person name="Flicek P."/>
            <person name="Goldman N."/>
            <person name="Mundy N.I."/>
            <person name="Ning Z."/>
            <person name="Odom D.T."/>
            <person name="Ponting C.P."/>
            <person name="Quail M.A."/>
            <person name="Ryder O.A."/>
            <person name="Searle S.M."/>
            <person name="Warren W.C."/>
            <person name="Wilson R.K."/>
            <person name="Schierup M.H."/>
            <person name="Rogers J."/>
            <person name="Tyler-Smith C."/>
            <person name="Durbin R."/>
        </authorList>
    </citation>
    <scope>NUCLEOTIDE SEQUENCE [LARGE SCALE GENOMIC DNA]</scope>
</reference>
<dbReference type="GeneTree" id="ENSGT00950000183192"/>
<reference evidence="1" key="3">
    <citation type="submission" date="2025-08" db="UniProtKB">
        <authorList>
            <consortium name="Ensembl"/>
        </authorList>
    </citation>
    <scope>IDENTIFICATION</scope>
</reference>
<protein>
    <submittedName>
        <fullName evidence="1">Uncharacterized protein</fullName>
    </submittedName>
</protein>
<dbReference type="AlphaFoldDB" id="A0A2I2Z5H3"/>
<reference evidence="2" key="1">
    <citation type="submission" date="2011-05" db="EMBL/GenBank/DDBJ databases">
        <title>Insights into the evolution of the great apes provided by the gorilla genome.</title>
        <authorList>
            <person name="Scally A."/>
        </authorList>
    </citation>
    <scope>NUCLEOTIDE SEQUENCE [LARGE SCALE GENOMIC DNA]</scope>
</reference>
<sequence length="66" mass="7402">MEPLYQQTHNVLYSQRPALLELLRYVAGPRDPVLHGTPGDGRQAVCAQGLRRRSLTLPTCWACPTQ</sequence>
<dbReference type="EMBL" id="CABD030037452">
    <property type="status" value="NOT_ANNOTATED_CDS"/>
    <property type="molecule type" value="Genomic_DNA"/>
</dbReference>
<dbReference type="Ensembl" id="ENSGGOT00000054237.1">
    <property type="protein sequence ID" value="ENSGGOP00000042509.1"/>
    <property type="gene ID" value="ENSGGOG00000001255.3"/>
</dbReference>
<organism evidence="1 2">
    <name type="scientific">Gorilla gorilla gorilla</name>
    <name type="common">Western lowland gorilla</name>
    <dbReference type="NCBI Taxonomy" id="9595"/>
    <lineage>
        <taxon>Eukaryota</taxon>
        <taxon>Metazoa</taxon>
        <taxon>Chordata</taxon>
        <taxon>Craniata</taxon>
        <taxon>Vertebrata</taxon>
        <taxon>Euteleostomi</taxon>
        <taxon>Mammalia</taxon>
        <taxon>Eutheria</taxon>
        <taxon>Euarchontoglires</taxon>
        <taxon>Primates</taxon>
        <taxon>Haplorrhini</taxon>
        <taxon>Catarrhini</taxon>
        <taxon>Hominidae</taxon>
        <taxon>Gorilla</taxon>
    </lineage>
</organism>
<evidence type="ECO:0000313" key="2">
    <source>
        <dbReference type="Proteomes" id="UP000001519"/>
    </source>
</evidence>
<evidence type="ECO:0000313" key="1">
    <source>
        <dbReference type="Ensembl" id="ENSGGOP00000042509.1"/>
    </source>
</evidence>